<dbReference type="InterPro" id="IPR000994">
    <property type="entry name" value="Pept_M24"/>
</dbReference>
<dbReference type="InterPro" id="IPR036005">
    <property type="entry name" value="Creatinase/aminopeptidase-like"/>
</dbReference>
<name>A0AAV5SKT5_9BILA</name>
<keyword evidence="4" id="KW-1185">Reference proteome</keyword>
<dbReference type="GO" id="GO:0004177">
    <property type="term" value="F:aminopeptidase activity"/>
    <property type="evidence" value="ECO:0007669"/>
    <property type="project" value="UniProtKB-ARBA"/>
</dbReference>
<dbReference type="Gene3D" id="3.40.350.10">
    <property type="entry name" value="Creatinase/prolidase N-terminal domain"/>
    <property type="match status" value="2"/>
</dbReference>
<dbReference type="GO" id="GO:0005737">
    <property type="term" value="C:cytoplasm"/>
    <property type="evidence" value="ECO:0007669"/>
    <property type="project" value="UniProtKB-ARBA"/>
</dbReference>
<feature type="domain" description="Creatinase N-terminal" evidence="2">
    <location>
        <begin position="11"/>
        <end position="130"/>
    </location>
</feature>
<dbReference type="PANTHER" id="PTHR43763">
    <property type="entry name" value="XAA-PRO AMINOPEPTIDASE 1"/>
    <property type="match status" value="1"/>
</dbReference>
<gene>
    <name evidence="3" type="ORF">PENTCL1PPCAC_2920</name>
</gene>
<dbReference type="InterPro" id="IPR050422">
    <property type="entry name" value="X-Pro_aminopeptidase_P"/>
</dbReference>
<dbReference type="EMBL" id="BTSX01000001">
    <property type="protein sequence ID" value="GMS80745.1"/>
    <property type="molecule type" value="Genomic_DNA"/>
</dbReference>
<protein>
    <submittedName>
        <fullName evidence="3">Uncharacterized protein</fullName>
    </submittedName>
</protein>
<dbReference type="PANTHER" id="PTHR43763:SF6">
    <property type="entry name" value="XAA-PRO AMINOPEPTIDASE 1"/>
    <property type="match status" value="1"/>
</dbReference>
<accession>A0AAV5SKT5</accession>
<dbReference type="AlphaFoldDB" id="A0AAV5SKT5"/>
<dbReference type="Pfam" id="PF16189">
    <property type="entry name" value="Creatinase_N_2"/>
    <property type="match status" value="1"/>
</dbReference>
<dbReference type="Pfam" id="PF00557">
    <property type="entry name" value="Peptidase_M24"/>
    <property type="match status" value="1"/>
</dbReference>
<evidence type="ECO:0000313" key="4">
    <source>
        <dbReference type="Proteomes" id="UP001432027"/>
    </source>
</evidence>
<dbReference type="InterPro" id="IPR000587">
    <property type="entry name" value="Creatinase_N"/>
</dbReference>
<proteinExistence type="predicted"/>
<dbReference type="SUPFAM" id="SSF55920">
    <property type="entry name" value="Creatinase/aminopeptidase"/>
    <property type="match status" value="1"/>
</dbReference>
<feature type="non-terminal residue" evidence="3">
    <location>
        <position position="1"/>
    </location>
</feature>
<dbReference type="SUPFAM" id="SSF53092">
    <property type="entry name" value="Creatinase/prolidase N-terminal domain"/>
    <property type="match status" value="1"/>
</dbReference>
<sequence length="462" mass="51808">QMTSPLDKLSCLRSSFDEEKIDAYLLPSTDAHQSEYLAEVDFRVKFLSGFSGSNAFVLVTRDKVLLWTDGRFFLQVKAQLSADWTMMPLGLPDSVTHEDWINSSFAKGSVIGFDPDIMTYGDAHSMGNRLQSMGYTMRAVHGNLVDRFWKDRPSLQNKKLICLSKEETGAGVGEKLERVREELRKKQCASLVLLALMCKILGTFNIRGGDIQFNPLIYSVLLITEEDAHLFIDSAKLDDSSRSHLGDITIHEYTETKSFLKNYAKSLEGTSATVFVPGTTNYSIGEMFESRMYQKESPIQGMKGIKNAVELAGIRRASIRDAVALSKYLLWLEEQIGGGADLTEEEAGKKIDEMRSHEENFVDLSFETISAVGAHAALPHYQPSNGSGEVKCSTSDVYLIDSGAHYRDGTIDVTRTVWFSDQVPSEFRRDNTLVLMAHITWPRPSFPRESMAFVWTRSLARP</sequence>
<evidence type="ECO:0000313" key="3">
    <source>
        <dbReference type="EMBL" id="GMS80745.1"/>
    </source>
</evidence>
<evidence type="ECO:0000259" key="1">
    <source>
        <dbReference type="Pfam" id="PF00557"/>
    </source>
</evidence>
<dbReference type="Proteomes" id="UP001432027">
    <property type="component" value="Unassembled WGS sequence"/>
</dbReference>
<comment type="caution">
    <text evidence="3">The sequence shown here is derived from an EMBL/GenBank/DDBJ whole genome shotgun (WGS) entry which is preliminary data.</text>
</comment>
<evidence type="ECO:0000259" key="2">
    <source>
        <dbReference type="Pfam" id="PF01321"/>
    </source>
</evidence>
<organism evidence="3 4">
    <name type="scientific">Pristionchus entomophagus</name>
    <dbReference type="NCBI Taxonomy" id="358040"/>
    <lineage>
        <taxon>Eukaryota</taxon>
        <taxon>Metazoa</taxon>
        <taxon>Ecdysozoa</taxon>
        <taxon>Nematoda</taxon>
        <taxon>Chromadorea</taxon>
        <taxon>Rhabditida</taxon>
        <taxon>Rhabditina</taxon>
        <taxon>Diplogasteromorpha</taxon>
        <taxon>Diplogasteroidea</taxon>
        <taxon>Neodiplogasteridae</taxon>
        <taxon>Pristionchus</taxon>
    </lineage>
</organism>
<dbReference type="Gene3D" id="3.90.230.10">
    <property type="entry name" value="Creatinase/methionine aminopeptidase superfamily"/>
    <property type="match status" value="1"/>
</dbReference>
<reference evidence="3" key="1">
    <citation type="submission" date="2023-10" db="EMBL/GenBank/DDBJ databases">
        <title>Genome assembly of Pristionchus species.</title>
        <authorList>
            <person name="Yoshida K."/>
            <person name="Sommer R.J."/>
        </authorList>
    </citation>
    <scope>NUCLEOTIDE SEQUENCE</scope>
    <source>
        <strain evidence="3">RS0144</strain>
    </source>
</reference>
<dbReference type="Pfam" id="PF01321">
    <property type="entry name" value="Creatinase_N"/>
    <property type="match status" value="1"/>
</dbReference>
<feature type="domain" description="Peptidase M24" evidence="1">
    <location>
        <begin position="313"/>
        <end position="438"/>
    </location>
</feature>
<dbReference type="InterPro" id="IPR029149">
    <property type="entry name" value="Creatin/AminoP/Spt16_N"/>
</dbReference>